<evidence type="ECO:0000313" key="8">
    <source>
        <dbReference type="EMBL" id="QWK44945.1"/>
    </source>
</evidence>
<dbReference type="InterPro" id="IPR002942">
    <property type="entry name" value="S4_RNA-bd"/>
</dbReference>
<dbReference type="GO" id="GO:0015935">
    <property type="term" value="C:small ribosomal subunit"/>
    <property type="evidence" value="ECO:0007669"/>
    <property type="project" value="TreeGrafter"/>
</dbReference>
<reference evidence="8" key="1">
    <citation type="journal article" date="2021" name="Genome Biol. Evol.">
        <title>Genomic rearrangements and sequence evolution across brown algal organelles.</title>
        <authorList>
            <person name="Starko S."/>
            <person name="Bringloe T.T."/>
            <person name="Gomez M.S."/>
            <person name="Darby H."/>
            <person name="Graham S.W."/>
            <person name="Martone P.T."/>
        </authorList>
    </citation>
    <scope>NUCLEOTIDE SEQUENCE</scope>
</reference>
<dbReference type="EMBL" id="MZ156064">
    <property type="protein sequence ID" value="QWK44945.1"/>
    <property type="molecule type" value="Genomic_DNA"/>
</dbReference>
<keyword evidence="4 8" id="KW-0689">Ribosomal protein</keyword>
<organism evidence="8">
    <name type="scientific">Protohalopteris sp</name>
    <dbReference type="NCBI Taxonomy" id="2843287"/>
    <lineage>
        <taxon>Eukaryota</taxon>
        <taxon>Sar</taxon>
        <taxon>Stramenopiles</taxon>
        <taxon>Ochrophyta</taxon>
        <taxon>PX clade</taxon>
        <taxon>Phaeophyceae</taxon>
        <taxon>Sphacelariales</taxon>
        <taxon>Stypocaulaceae</taxon>
        <taxon>Protohalopteris</taxon>
    </lineage>
</organism>
<keyword evidence="5" id="KW-0687">Ribonucleoprotein</keyword>
<gene>
    <name evidence="8" type="primary">rps4</name>
</gene>
<accession>A0A8F0K175</accession>
<dbReference type="PANTHER" id="PTHR11831">
    <property type="entry name" value="30S 40S RIBOSOMAL PROTEIN"/>
    <property type="match status" value="1"/>
</dbReference>
<comment type="similarity">
    <text evidence="1">Belongs to the universal ribosomal protein uS4 family.</text>
</comment>
<dbReference type="PROSITE" id="PS50889">
    <property type="entry name" value="S4"/>
    <property type="match status" value="1"/>
</dbReference>
<sequence length="235" mass="28374">MKFKSRYKSCLWARKDVWGNLLKKKHTFLRVKWDRMMAILSSQRRRRRGKPCKDYGIVKPSSRSNQVYNYVRWGFRNSLGNRLCARRFYGDVSHKSFRKLCKVDSVRELAQVLESRLDINLCRLEFFSSIYCSRQAILHGKILVNNKKVTFGHFLLKFGDIVEFCPSFRPFMHDYLVYRSKFRYRSDRLIRLSSRWVLCDYSNLFFIINGSIKPFLFYPYRFELDELISFANYGY</sequence>
<evidence type="ECO:0000256" key="1">
    <source>
        <dbReference type="ARBA" id="ARBA00007465"/>
    </source>
</evidence>
<proteinExistence type="inferred from homology"/>
<dbReference type="InterPro" id="IPR022801">
    <property type="entry name" value="Ribosomal_uS4"/>
</dbReference>
<dbReference type="AlphaFoldDB" id="A0A8F0K175"/>
<evidence type="ECO:0000256" key="6">
    <source>
        <dbReference type="PROSITE-ProRule" id="PRU00182"/>
    </source>
</evidence>
<dbReference type="CDD" id="cd00165">
    <property type="entry name" value="S4"/>
    <property type="match status" value="1"/>
</dbReference>
<dbReference type="InterPro" id="IPR036986">
    <property type="entry name" value="S4_RNA-bd_sf"/>
</dbReference>
<dbReference type="GO" id="GO:0042274">
    <property type="term" value="P:ribosomal small subunit biogenesis"/>
    <property type="evidence" value="ECO:0007669"/>
    <property type="project" value="TreeGrafter"/>
</dbReference>
<feature type="domain" description="RNA-binding S4" evidence="7">
    <location>
        <begin position="115"/>
        <end position="173"/>
    </location>
</feature>
<dbReference type="PANTHER" id="PTHR11831:SF4">
    <property type="entry name" value="SMALL RIBOSOMAL SUBUNIT PROTEIN US4M"/>
    <property type="match status" value="1"/>
</dbReference>
<evidence type="ECO:0000259" key="7">
    <source>
        <dbReference type="SMART" id="SM00363"/>
    </source>
</evidence>
<geneLocation type="mitochondrion" evidence="8"/>
<dbReference type="GO" id="GO:0019843">
    <property type="term" value="F:rRNA binding"/>
    <property type="evidence" value="ECO:0007669"/>
    <property type="project" value="UniProtKB-KW"/>
</dbReference>
<keyword evidence="3 6" id="KW-0694">RNA-binding</keyword>
<dbReference type="Pfam" id="PF01479">
    <property type="entry name" value="S4"/>
    <property type="match status" value="1"/>
</dbReference>
<dbReference type="SUPFAM" id="SSF55174">
    <property type="entry name" value="Alpha-L RNA-binding motif"/>
    <property type="match status" value="1"/>
</dbReference>
<dbReference type="GO" id="GO:0003735">
    <property type="term" value="F:structural constituent of ribosome"/>
    <property type="evidence" value="ECO:0007669"/>
    <property type="project" value="TreeGrafter"/>
</dbReference>
<keyword evidence="8" id="KW-0496">Mitochondrion</keyword>
<evidence type="ECO:0000256" key="3">
    <source>
        <dbReference type="ARBA" id="ARBA00022884"/>
    </source>
</evidence>
<name>A0A8F0K175_9PHAE</name>
<protein>
    <submittedName>
        <fullName evidence="8">Ribosomal protein S4</fullName>
    </submittedName>
</protein>
<evidence type="ECO:0000256" key="4">
    <source>
        <dbReference type="ARBA" id="ARBA00022980"/>
    </source>
</evidence>
<dbReference type="SMART" id="SM00363">
    <property type="entry name" value="S4"/>
    <property type="match status" value="1"/>
</dbReference>
<keyword evidence="2" id="KW-0699">rRNA-binding</keyword>
<evidence type="ECO:0000256" key="2">
    <source>
        <dbReference type="ARBA" id="ARBA00022730"/>
    </source>
</evidence>
<evidence type="ECO:0000256" key="5">
    <source>
        <dbReference type="ARBA" id="ARBA00023274"/>
    </source>
</evidence>
<dbReference type="Gene3D" id="3.10.290.10">
    <property type="entry name" value="RNA-binding S4 domain"/>
    <property type="match status" value="1"/>
</dbReference>